<dbReference type="RefSeq" id="WP_107663035.1">
    <property type="nucleotide sequence ID" value="NZ_PZKG01000018.1"/>
</dbReference>
<accession>A0A2T4JXU5</accession>
<evidence type="ECO:0008006" key="4">
    <source>
        <dbReference type="Google" id="ProtNLM"/>
    </source>
</evidence>
<sequence length="83" mass="8270">MQLILRLSLLAGLAACAPLPGSDPAQTLRGPDAAPPLLPLDQLVAEAGTPRIGPEVTGSVEARAAALRARAKALQATPLPSGG</sequence>
<proteinExistence type="predicted"/>
<keyword evidence="1" id="KW-0732">Signal</keyword>
<name>A0A2T4JXU5_9RHOB</name>
<gene>
    <name evidence="2" type="ORF">C5F48_06155</name>
</gene>
<dbReference type="AlphaFoldDB" id="A0A2T4JXU5"/>
<feature type="signal peptide" evidence="1">
    <location>
        <begin position="1"/>
        <end position="17"/>
    </location>
</feature>
<dbReference type="Proteomes" id="UP000241010">
    <property type="component" value="Unassembled WGS sequence"/>
</dbReference>
<protein>
    <recommendedName>
        <fullName evidence="4">DUF3035 domain-containing protein</fullName>
    </recommendedName>
</protein>
<evidence type="ECO:0000256" key="1">
    <source>
        <dbReference type="SAM" id="SignalP"/>
    </source>
</evidence>
<evidence type="ECO:0000313" key="2">
    <source>
        <dbReference type="EMBL" id="PTE22617.1"/>
    </source>
</evidence>
<reference evidence="2 3" key="1">
    <citation type="submission" date="2018-03" db="EMBL/GenBank/DDBJ databases">
        <title>Cereibacter changlensis.</title>
        <authorList>
            <person name="Meyer T.E."/>
            <person name="Miller S."/>
            <person name="Lodha T."/>
            <person name="Gandham S."/>
            <person name="Chintalapati S."/>
            <person name="Chintalapati V.R."/>
        </authorList>
    </citation>
    <scope>NUCLEOTIDE SEQUENCE [LARGE SCALE GENOMIC DNA]</scope>
    <source>
        <strain evidence="2 3">JA139</strain>
    </source>
</reference>
<evidence type="ECO:0000313" key="3">
    <source>
        <dbReference type="Proteomes" id="UP000241010"/>
    </source>
</evidence>
<feature type="chain" id="PRO_5015505553" description="DUF3035 domain-containing protein" evidence="1">
    <location>
        <begin position="18"/>
        <end position="83"/>
    </location>
</feature>
<dbReference type="EMBL" id="PZKG01000018">
    <property type="protein sequence ID" value="PTE22617.1"/>
    <property type="molecule type" value="Genomic_DNA"/>
</dbReference>
<organism evidence="2 3">
    <name type="scientific">Cereibacter changlensis JA139</name>
    <dbReference type="NCBI Taxonomy" id="1188249"/>
    <lineage>
        <taxon>Bacteria</taxon>
        <taxon>Pseudomonadati</taxon>
        <taxon>Pseudomonadota</taxon>
        <taxon>Alphaproteobacteria</taxon>
        <taxon>Rhodobacterales</taxon>
        <taxon>Paracoccaceae</taxon>
        <taxon>Cereibacter</taxon>
    </lineage>
</organism>
<comment type="caution">
    <text evidence="2">The sequence shown here is derived from an EMBL/GenBank/DDBJ whole genome shotgun (WGS) entry which is preliminary data.</text>
</comment>
<keyword evidence="3" id="KW-1185">Reference proteome</keyword>